<organism evidence="1 2">
    <name type="scientific">Limnospira platensis NIES-46</name>
    <dbReference type="NCBI Taxonomy" id="1236695"/>
    <lineage>
        <taxon>Bacteria</taxon>
        <taxon>Bacillati</taxon>
        <taxon>Cyanobacteriota</taxon>
        <taxon>Cyanophyceae</taxon>
        <taxon>Oscillatoriophycideae</taxon>
        <taxon>Oscillatoriales</taxon>
        <taxon>Sirenicapillariaceae</taxon>
        <taxon>Limnospira</taxon>
    </lineage>
</organism>
<sequence>MQEMYQGATGLRQRIAQLSANPNAQAIAIGVTAVALTPVVLPLVKPVLKATIKSGVTLFEKAKVAMAETGEMVADIAAEAKAEALTEAQKRASLKSAISTPQLSPNQE</sequence>
<protein>
    <recommendedName>
        <fullName evidence="3">DUF5132 domain-containing protein</fullName>
    </recommendedName>
</protein>
<gene>
    <name evidence="1" type="ORF">NIES46_43440</name>
</gene>
<reference evidence="1 2" key="1">
    <citation type="journal article" date="2019" name="J Genomics">
        <title>The Draft Genome of a Hydrogen-producing Cyanobacterium, Arthrospira platensis NIES-46.</title>
        <authorList>
            <person name="Suzuki S."/>
            <person name="Yamaguchi H."/>
            <person name="Kawachi M."/>
        </authorList>
    </citation>
    <scope>NUCLEOTIDE SEQUENCE [LARGE SCALE GENOMIC DNA]</scope>
    <source>
        <strain evidence="1 2">NIES-46</strain>
    </source>
</reference>
<comment type="caution">
    <text evidence="1">The sequence shown here is derived from an EMBL/GenBank/DDBJ whole genome shotgun (WGS) entry which is preliminary data.</text>
</comment>
<keyword evidence="2" id="KW-1185">Reference proteome</keyword>
<evidence type="ECO:0000313" key="2">
    <source>
        <dbReference type="Proteomes" id="UP000326169"/>
    </source>
</evidence>
<proteinExistence type="predicted"/>
<dbReference type="GeneID" id="301685104"/>
<dbReference type="RefSeq" id="WP_006617264.1">
    <property type="nucleotide sequence ID" value="NZ_BIMW01000177.1"/>
</dbReference>
<evidence type="ECO:0000313" key="1">
    <source>
        <dbReference type="EMBL" id="GCE96275.1"/>
    </source>
</evidence>
<accession>A0A5M3TCV0</accession>
<dbReference type="InterPro" id="IPR033456">
    <property type="entry name" value="DUF5132"/>
</dbReference>
<dbReference type="EMBL" id="BIMW01000177">
    <property type="protein sequence ID" value="GCE96275.1"/>
    <property type="molecule type" value="Genomic_DNA"/>
</dbReference>
<dbReference type="Proteomes" id="UP000326169">
    <property type="component" value="Unassembled WGS sequence"/>
</dbReference>
<evidence type="ECO:0008006" key="3">
    <source>
        <dbReference type="Google" id="ProtNLM"/>
    </source>
</evidence>
<dbReference type="Pfam" id="PF17195">
    <property type="entry name" value="DUF5132"/>
    <property type="match status" value="1"/>
</dbReference>
<name>A0A5M3TCV0_LIMPL</name>